<dbReference type="InterPro" id="IPR013424">
    <property type="entry name" value="Ice-binding_C"/>
</dbReference>
<sequence>MNRLSVSVAAALTLLAAGAQAQTVIFSEDFESFASQVANGGYTVVNANSNVLNPWTVGSASVDLVRNAFGAINGVSVDLAGTPGPGTLSRTFNAVAGMTYTLSFDHFRNGGGTAMTVSFGGTTTTYGVPTAVAHDTLSWTATASGVQTISFGSGAGNLGATLDNVVLTAVPEPTSYALLLAGVGVLGALSRRRRA</sequence>
<name>A0ABW7FTY9_9BURK</name>
<feature type="domain" description="Ice-binding protein C-terminal" evidence="2">
    <location>
        <begin position="169"/>
        <end position="194"/>
    </location>
</feature>
<feature type="signal peptide" evidence="1">
    <location>
        <begin position="1"/>
        <end position="21"/>
    </location>
</feature>
<evidence type="ECO:0000313" key="3">
    <source>
        <dbReference type="EMBL" id="MFG6447776.1"/>
    </source>
</evidence>
<accession>A0ABW7FTY9</accession>
<dbReference type="RefSeq" id="WP_394459430.1">
    <property type="nucleotide sequence ID" value="NZ_JBIGHZ010000002.1"/>
</dbReference>
<dbReference type="NCBIfam" id="TIGR02595">
    <property type="entry name" value="PEP_CTERM"/>
    <property type="match status" value="1"/>
</dbReference>
<feature type="chain" id="PRO_5045891550" evidence="1">
    <location>
        <begin position="22"/>
        <end position="195"/>
    </location>
</feature>
<comment type="caution">
    <text evidence="3">The sequence shown here is derived from an EMBL/GenBank/DDBJ whole genome shotgun (WGS) entry which is preliminary data.</text>
</comment>
<proteinExistence type="predicted"/>
<reference evidence="3 4" key="1">
    <citation type="submission" date="2024-08" db="EMBL/GenBank/DDBJ databases">
        <authorList>
            <person name="Lu H."/>
        </authorList>
    </citation>
    <scope>NUCLEOTIDE SEQUENCE [LARGE SCALE GENOMIC DNA]</scope>
    <source>
        <strain evidence="3 4">BYS180W</strain>
    </source>
</reference>
<keyword evidence="4" id="KW-1185">Reference proteome</keyword>
<dbReference type="Pfam" id="PF07589">
    <property type="entry name" value="PEP-CTERM"/>
    <property type="match status" value="1"/>
</dbReference>
<dbReference type="Proteomes" id="UP001606099">
    <property type="component" value="Unassembled WGS sequence"/>
</dbReference>
<evidence type="ECO:0000256" key="1">
    <source>
        <dbReference type="SAM" id="SignalP"/>
    </source>
</evidence>
<evidence type="ECO:0000259" key="2">
    <source>
        <dbReference type="Pfam" id="PF07589"/>
    </source>
</evidence>
<organism evidence="3 4">
    <name type="scientific">Roseateles rivi</name>
    <dbReference type="NCBI Taxonomy" id="3299028"/>
    <lineage>
        <taxon>Bacteria</taxon>
        <taxon>Pseudomonadati</taxon>
        <taxon>Pseudomonadota</taxon>
        <taxon>Betaproteobacteria</taxon>
        <taxon>Burkholderiales</taxon>
        <taxon>Sphaerotilaceae</taxon>
        <taxon>Roseateles</taxon>
    </lineage>
</organism>
<gene>
    <name evidence="3" type="ORF">ACG0Z6_05895</name>
</gene>
<keyword evidence="1" id="KW-0732">Signal</keyword>
<evidence type="ECO:0000313" key="4">
    <source>
        <dbReference type="Proteomes" id="UP001606099"/>
    </source>
</evidence>
<protein>
    <submittedName>
        <fullName evidence="3">PEP-CTERM sorting domain-containing protein</fullName>
    </submittedName>
</protein>
<dbReference type="EMBL" id="JBIGHZ010000002">
    <property type="protein sequence ID" value="MFG6447776.1"/>
    <property type="molecule type" value="Genomic_DNA"/>
</dbReference>